<dbReference type="GO" id="GO:0016620">
    <property type="term" value="F:oxidoreductase activity, acting on the aldehyde or oxo group of donors, NAD or NADP as acceptor"/>
    <property type="evidence" value="ECO:0007669"/>
    <property type="project" value="InterPro"/>
</dbReference>
<dbReference type="InterPro" id="IPR015590">
    <property type="entry name" value="Aldehyde_DH_dom"/>
</dbReference>
<evidence type="ECO:0000256" key="3">
    <source>
        <dbReference type="PROSITE-ProRule" id="PRU10007"/>
    </source>
</evidence>
<keyword evidence="7" id="KW-1185">Reference proteome</keyword>
<dbReference type="FunFam" id="3.40.309.10:FF:000009">
    <property type="entry name" value="Aldehyde dehydrogenase A"/>
    <property type="match status" value="1"/>
</dbReference>
<proteinExistence type="inferred from homology"/>
<feature type="active site" evidence="3">
    <location>
        <position position="250"/>
    </location>
</feature>
<comment type="similarity">
    <text evidence="1 4">Belongs to the aldehyde dehydrogenase family.</text>
</comment>
<dbReference type="AlphaFoldDB" id="A0A259TZJ5"/>
<comment type="caution">
    <text evidence="6">The sequence shown here is derived from an EMBL/GenBank/DDBJ whole genome shotgun (WGS) entry which is preliminary data.</text>
</comment>
<dbReference type="InterPro" id="IPR016161">
    <property type="entry name" value="Ald_DH/histidinol_DH"/>
</dbReference>
<reference evidence="6 7" key="1">
    <citation type="submission" date="2016-11" db="EMBL/GenBank/DDBJ databases">
        <title>Study of marine rhodopsin-containing bacteria.</title>
        <authorList>
            <person name="Yoshizawa S."/>
            <person name="Kumagai Y."/>
            <person name="Kogure K."/>
        </authorList>
    </citation>
    <scope>NUCLEOTIDE SEQUENCE [LARGE SCALE GENOMIC DNA]</scope>
    <source>
        <strain evidence="6 7">SG-29</strain>
    </source>
</reference>
<dbReference type="SUPFAM" id="SSF53720">
    <property type="entry name" value="ALDH-like"/>
    <property type="match status" value="1"/>
</dbReference>
<dbReference type="PROSITE" id="PS00687">
    <property type="entry name" value="ALDEHYDE_DEHYDR_GLU"/>
    <property type="match status" value="1"/>
</dbReference>
<evidence type="ECO:0000313" key="6">
    <source>
        <dbReference type="EMBL" id="OZC03106.1"/>
    </source>
</evidence>
<dbReference type="Gene3D" id="3.40.605.10">
    <property type="entry name" value="Aldehyde Dehydrogenase, Chain A, domain 1"/>
    <property type="match status" value="1"/>
</dbReference>
<dbReference type="RefSeq" id="WP_094548091.1">
    <property type="nucleotide sequence ID" value="NZ_MQWB01000001.1"/>
</dbReference>
<dbReference type="EMBL" id="MQWB01000001">
    <property type="protein sequence ID" value="OZC03106.1"/>
    <property type="molecule type" value="Genomic_DNA"/>
</dbReference>
<evidence type="ECO:0000259" key="5">
    <source>
        <dbReference type="Pfam" id="PF00171"/>
    </source>
</evidence>
<dbReference type="PANTHER" id="PTHR11699">
    <property type="entry name" value="ALDEHYDE DEHYDROGENASE-RELATED"/>
    <property type="match status" value="1"/>
</dbReference>
<evidence type="ECO:0000256" key="4">
    <source>
        <dbReference type="RuleBase" id="RU003345"/>
    </source>
</evidence>
<sequence>MADHIFKNYINGEWRDAASGETFESRNPAINSDLVGTFPASGEADVAEAVAAAKAAFREWSLMPAPKRGEILKRVGDIMTERKSEIAHAMTREMGKPFFETKGDVQEAIDTAYYAMTMGRQLFGHTVPSEMSNKFNMTVRRPIGVCGLITAWNFPVAVPTWKMFPAILSGNTVVFKPSEDAPHSGALLVQVMHDAGVPKGVVNLVQGAGVTGQAIVDHPDVAAISFTGSSETGAKIAADAAARHARVSLEMGGKNPAIVMEDGDVDLAMEGLIWGAYGTTGQRCTATSRLIVHEDVHDDLVERIIAKASTLKLGYGNDSDTEMGPLINQKALDKVTGYMDVAREDGATIAMGGERASGEGLDDGYFFQPTLLTGVTRDMRVAREEIFGPVLSVIKIKSFDEAIEVANDVAFGLSSAIYTRDVARAFRALRDIDAGITYVNGPTIGAEAHMSFGGVKATGNGHREGGWEVYDFYTETKTCYIDFSGGLQRAQIDNYDD</sequence>
<gene>
    <name evidence="6" type="ORF">BSZ36_09055</name>
</gene>
<protein>
    <submittedName>
        <fullName evidence="6">Aldehyde dehydrogenase</fullName>
    </submittedName>
</protein>
<dbReference type="InterPro" id="IPR029510">
    <property type="entry name" value="Ald_DH_CS_GLU"/>
</dbReference>
<dbReference type="FunFam" id="3.40.605.10:FF:000007">
    <property type="entry name" value="NAD/NADP-dependent betaine aldehyde dehydrogenase"/>
    <property type="match status" value="1"/>
</dbReference>
<dbReference type="PROSITE" id="PS00070">
    <property type="entry name" value="ALDEHYDE_DEHYDR_CYS"/>
    <property type="match status" value="1"/>
</dbReference>
<dbReference type="InterPro" id="IPR016160">
    <property type="entry name" value="Ald_DH_CS_CYS"/>
</dbReference>
<organism evidence="6 7">
    <name type="scientific">Rubricoccus marinus</name>
    <dbReference type="NCBI Taxonomy" id="716817"/>
    <lineage>
        <taxon>Bacteria</taxon>
        <taxon>Pseudomonadati</taxon>
        <taxon>Rhodothermota</taxon>
        <taxon>Rhodothermia</taxon>
        <taxon>Rhodothermales</taxon>
        <taxon>Rubricoccaceae</taxon>
        <taxon>Rubricoccus</taxon>
    </lineage>
</organism>
<dbReference type="Proteomes" id="UP000216446">
    <property type="component" value="Unassembled WGS sequence"/>
</dbReference>
<name>A0A259TZJ5_9BACT</name>
<dbReference type="CDD" id="cd07131">
    <property type="entry name" value="ALDH_AldH-CAJ73105"/>
    <property type="match status" value="1"/>
</dbReference>
<dbReference type="Pfam" id="PF00171">
    <property type="entry name" value="Aldedh"/>
    <property type="match status" value="1"/>
</dbReference>
<dbReference type="InterPro" id="IPR016162">
    <property type="entry name" value="Ald_DH_N"/>
</dbReference>
<dbReference type="OrthoDB" id="9762913at2"/>
<accession>A0A259TZJ5</accession>
<keyword evidence="2 4" id="KW-0560">Oxidoreductase</keyword>
<dbReference type="InParanoid" id="A0A259TZJ5"/>
<evidence type="ECO:0000256" key="2">
    <source>
        <dbReference type="ARBA" id="ARBA00023002"/>
    </source>
</evidence>
<evidence type="ECO:0000313" key="7">
    <source>
        <dbReference type="Proteomes" id="UP000216446"/>
    </source>
</evidence>
<evidence type="ECO:0000256" key="1">
    <source>
        <dbReference type="ARBA" id="ARBA00009986"/>
    </source>
</evidence>
<feature type="domain" description="Aldehyde dehydrogenase" evidence="5">
    <location>
        <begin position="14"/>
        <end position="478"/>
    </location>
</feature>
<dbReference type="Gene3D" id="3.40.309.10">
    <property type="entry name" value="Aldehyde Dehydrogenase, Chain A, domain 2"/>
    <property type="match status" value="1"/>
</dbReference>
<dbReference type="InterPro" id="IPR016163">
    <property type="entry name" value="Ald_DH_C"/>
</dbReference>
<dbReference type="FunCoup" id="A0A259TZJ5">
    <property type="interactions" value="396"/>
</dbReference>